<protein>
    <submittedName>
        <fullName evidence="1">Gp459</fullName>
    </submittedName>
</protein>
<organism evidence="1 2">
    <name type="scientific">Bacillus phage G</name>
    <dbReference type="NCBI Taxonomy" id="2884420"/>
    <lineage>
        <taxon>Viruses</taxon>
        <taxon>Duplodnaviria</taxon>
        <taxon>Heunggongvirae</taxon>
        <taxon>Uroviricota</taxon>
        <taxon>Caudoviricetes</taxon>
        <taxon>Donellivirus</taxon>
        <taxon>Donellivirus gee</taxon>
    </lineage>
</organism>
<evidence type="ECO:0000313" key="1">
    <source>
        <dbReference type="EMBL" id="AEO93717.1"/>
    </source>
</evidence>
<dbReference type="RefSeq" id="YP_009015762.1">
    <property type="nucleotide sequence ID" value="NC_023719.1"/>
</dbReference>
<evidence type="ECO:0000313" key="2">
    <source>
        <dbReference type="Proteomes" id="UP000009273"/>
    </source>
</evidence>
<accession>G3MAK0</accession>
<dbReference type="EMBL" id="JN638751">
    <property type="protein sequence ID" value="AEO93717.1"/>
    <property type="molecule type" value="Genomic_DNA"/>
</dbReference>
<proteinExistence type="predicted"/>
<keyword evidence="2" id="KW-1185">Reference proteome</keyword>
<dbReference type="KEGG" id="vg:18563673"/>
<reference evidence="1 2" key="1">
    <citation type="submission" date="2011-09" db="EMBL/GenBank/DDBJ databases">
        <authorList>
            <person name="Pope W.H."/>
            <person name="Pedulla M.L."/>
            <person name="Ford M.E."/>
            <person name="Peebles C.L."/>
            <person name="Hatfull G.H."/>
            <person name="Hendrix R.W."/>
        </authorList>
    </citation>
    <scope>NUCLEOTIDE SEQUENCE [LARGE SCALE GENOMIC DNA]</scope>
    <source>
        <strain evidence="1">G</strain>
    </source>
</reference>
<sequence>MINIGGIDIHTDKMKERRLREIIDMCDSITLIRIREINCLLQHKMIARKNDYSIEFTLSTNLQNDLIVIHCDGFNSSSAKVLIYILEKIYLSQNKELQEKLNIINCENKKCPICNSEMSSKILANGLEKLICNNSCFRAANFKEKSMKFSCNVYEKHLHVNLIDSTESIAFKEQKINEVYNLINYWKEHDRYLIRVLSQEVKM</sequence>
<name>G3MAK0_9CAUD</name>
<dbReference type="GeneID" id="18563673"/>
<gene>
    <name evidence="1" type="primary">459</name>
    <name evidence="1" type="ORF">G_459</name>
</gene>
<dbReference type="Proteomes" id="UP000009273">
    <property type="component" value="Segment"/>
</dbReference>